<evidence type="ECO:0000256" key="6">
    <source>
        <dbReference type="ARBA" id="ARBA00049117"/>
    </source>
</evidence>
<dbReference type="PANTHER" id="PTHR13748">
    <property type="entry name" value="COBW-RELATED"/>
    <property type="match status" value="1"/>
</dbReference>
<proteinExistence type="inferred from homology"/>
<protein>
    <submittedName>
        <fullName evidence="8">Cobalamin biosynthesis protein CobW</fullName>
    </submittedName>
</protein>
<sequence>MPRRAKSTARGRLPLSKVPTTVITGFLGAGKTTLIRHLLQNAHGRRLALIINEFGDVGVDGELVKGCNEDSCPEDDIVELANGCICCTVADDFLPTMMKLLDRPNPPEHIIIETSGLALPKPLVKAFQWPDIRTRATVDGVVALIDADAVAAGRFATDEAALAAARAADPMLDHESPLEELFEEQLGCADMVVLNKTDLVEAGEVERVERIVASETRPGVKIIRANHGAVDIAALLGIVAAAEDDLDSRKSHIDGLDEDHDHDDFESFVAAGGEVTDLDALLERLGALITQHDVLRIKGMVAVAGKPGRLVVQAVGPRIQHFYDRAWAPSEERRTQLVVIGQKGLDRQAIKSGLALVLGASAA</sequence>
<keyword evidence="2" id="KW-0378">Hydrolase</keyword>
<feature type="domain" description="CobW C-terminal" evidence="7">
    <location>
        <begin position="265"/>
        <end position="358"/>
    </location>
</feature>
<dbReference type="InterPro" id="IPR003495">
    <property type="entry name" value="CobW/HypB/UreG_nucleotide-bd"/>
</dbReference>
<evidence type="ECO:0000256" key="1">
    <source>
        <dbReference type="ARBA" id="ARBA00022741"/>
    </source>
</evidence>
<keyword evidence="3" id="KW-0143">Chaperone</keyword>
<dbReference type="PANTHER" id="PTHR13748:SF62">
    <property type="entry name" value="COBW DOMAIN-CONTAINING PROTEIN"/>
    <property type="match status" value="1"/>
</dbReference>
<dbReference type="AlphaFoldDB" id="A0A7X4K6W9"/>
<dbReference type="Pfam" id="PF02492">
    <property type="entry name" value="cobW"/>
    <property type="match status" value="1"/>
</dbReference>
<dbReference type="Gene3D" id="3.40.50.300">
    <property type="entry name" value="P-loop containing nucleotide triphosphate hydrolases"/>
    <property type="match status" value="1"/>
</dbReference>
<dbReference type="InterPro" id="IPR051316">
    <property type="entry name" value="Zinc-reg_GTPase_activator"/>
</dbReference>
<dbReference type="InterPro" id="IPR011629">
    <property type="entry name" value="CobW-like_C"/>
</dbReference>
<dbReference type="GO" id="GO:0016787">
    <property type="term" value="F:hydrolase activity"/>
    <property type="evidence" value="ECO:0007669"/>
    <property type="project" value="UniProtKB-KW"/>
</dbReference>
<evidence type="ECO:0000256" key="2">
    <source>
        <dbReference type="ARBA" id="ARBA00022801"/>
    </source>
</evidence>
<dbReference type="GO" id="GO:0000166">
    <property type="term" value="F:nucleotide binding"/>
    <property type="evidence" value="ECO:0007669"/>
    <property type="project" value="UniProtKB-KW"/>
</dbReference>
<keyword evidence="9" id="KW-1185">Reference proteome</keyword>
<dbReference type="Gene3D" id="3.30.1220.10">
    <property type="entry name" value="CobW-like, C-terminal domain"/>
    <property type="match status" value="1"/>
</dbReference>
<dbReference type="InterPro" id="IPR012824">
    <property type="entry name" value="CobW"/>
</dbReference>
<evidence type="ECO:0000256" key="3">
    <source>
        <dbReference type="ARBA" id="ARBA00023186"/>
    </source>
</evidence>
<name>A0A7X4K6W9_9SPHN</name>
<dbReference type="EMBL" id="WVTD01000008">
    <property type="protein sequence ID" value="MYL98451.1"/>
    <property type="molecule type" value="Genomic_DNA"/>
</dbReference>
<dbReference type="CDD" id="cd03112">
    <property type="entry name" value="CobW-like"/>
    <property type="match status" value="1"/>
</dbReference>
<evidence type="ECO:0000313" key="9">
    <source>
        <dbReference type="Proteomes" id="UP000465810"/>
    </source>
</evidence>
<dbReference type="InterPro" id="IPR036627">
    <property type="entry name" value="CobW-likC_sf"/>
</dbReference>
<dbReference type="Pfam" id="PF07683">
    <property type="entry name" value="CobW_C"/>
    <property type="match status" value="1"/>
</dbReference>
<dbReference type="GO" id="GO:0005737">
    <property type="term" value="C:cytoplasm"/>
    <property type="evidence" value="ECO:0007669"/>
    <property type="project" value="TreeGrafter"/>
</dbReference>
<dbReference type="GO" id="GO:0009236">
    <property type="term" value="P:cobalamin biosynthetic process"/>
    <property type="evidence" value="ECO:0007669"/>
    <property type="project" value="InterPro"/>
</dbReference>
<dbReference type="NCBIfam" id="TIGR02475">
    <property type="entry name" value="CobW"/>
    <property type="match status" value="1"/>
</dbReference>
<comment type="catalytic activity">
    <reaction evidence="6">
        <text>GTP + H2O = GDP + phosphate + H(+)</text>
        <dbReference type="Rhea" id="RHEA:19669"/>
        <dbReference type="ChEBI" id="CHEBI:15377"/>
        <dbReference type="ChEBI" id="CHEBI:15378"/>
        <dbReference type="ChEBI" id="CHEBI:37565"/>
        <dbReference type="ChEBI" id="CHEBI:43474"/>
        <dbReference type="ChEBI" id="CHEBI:58189"/>
    </reaction>
    <physiologicalReaction direction="left-to-right" evidence="6">
        <dbReference type="Rhea" id="RHEA:19670"/>
    </physiologicalReaction>
</comment>
<evidence type="ECO:0000259" key="7">
    <source>
        <dbReference type="SMART" id="SM00833"/>
    </source>
</evidence>
<evidence type="ECO:0000256" key="4">
    <source>
        <dbReference type="ARBA" id="ARBA00034320"/>
    </source>
</evidence>
<dbReference type="Proteomes" id="UP000465810">
    <property type="component" value="Unassembled WGS sequence"/>
</dbReference>
<dbReference type="InterPro" id="IPR027417">
    <property type="entry name" value="P-loop_NTPase"/>
</dbReference>
<comment type="caution">
    <text evidence="8">The sequence shown here is derived from an EMBL/GenBank/DDBJ whole genome shotgun (WGS) entry which is preliminary data.</text>
</comment>
<comment type="function">
    <text evidence="5">Zinc chaperone that directly transfers zinc cofactor to target proteins, thereby activating them. Zinc is transferred from the CXCC motif in the GTPase domain to the zinc binding site in target proteins in a process requiring GTP hydrolysis.</text>
</comment>
<organism evidence="8 9">
    <name type="scientific">Novosphingobium silvae</name>
    <dbReference type="NCBI Taxonomy" id="2692619"/>
    <lineage>
        <taxon>Bacteria</taxon>
        <taxon>Pseudomonadati</taxon>
        <taxon>Pseudomonadota</taxon>
        <taxon>Alphaproteobacteria</taxon>
        <taxon>Sphingomonadales</taxon>
        <taxon>Sphingomonadaceae</taxon>
        <taxon>Novosphingobium</taxon>
    </lineage>
</organism>
<dbReference type="SUPFAM" id="SSF52540">
    <property type="entry name" value="P-loop containing nucleoside triphosphate hydrolases"/>
    <property type="match status" value="1"/>
</dbReference>
<comment type="similarity">
    <text evidence="4">Belongs to the SIMIBI class G3E GTPase family. ZNG1 subfamily.</text>
</comment>
<evidence type="ECO:0000256" key="5">
    <source>
        <dbReference type="ARBA" id="ARBA00045658"/>
    </source>
</evidence>
<reference evidence="8 9" key="1">
    <citation type="submission" date="2019-12" db="EMBL/GenBank/DDBJ databases">
        <authorList>
            <person name="Feng G."/>
            <person name="Zhu H."/>
        </authorList>
    </citation>
    <scope>NUCLEOTIDE SEQUENCE [LARGE SCALE GENOMIC DNA]</scope>
    <source>
        <strain evidence="8 9">FGD1</strain>
    </source>
</reference>
<dbReference type="SUPFAM" id="SSF90002">
    <property type="entry name" value="Hypothetical protein YjiA, C-terminal domain"/>
    <property type="match status" value="1"/>
</dbReference>
<dbReference type="SMART" id="SM00833">
    <property type="entry name" value="CobW_C"/>
    <property type="match status" value="1"/>
</dbReference>
<accession>A0A7X4K6W9</accession>
<keyword evidence="1" id="KW-0547">Nucleotide-binding</keyword>
<gene>
    <name evidence="8" type="primary">cobW</name>
    <name evidence="8" type="ORF">GR702_11815</name>
</gene>
<evidence type="ECO:0000313" key="8">
    <source>
        <dbReference type="EMBL" id="MYL98451.1"/>
    </source>
</evidence>